<dbReference type="EMBL" id="PKPP01007587">
    <property type="protein sequence ID" value="PWA52991.1"/>
    <property type="molecule type" value="Genomic_DNA"/>
</dbReference>
<evidence type="ECO:0000256" key="4">
    <source>
        <dbReference type="ARBA" id="ARBA00023136"/>
    </source>
</evidence>
<evidence type="ECO:0008006" key="7">
    <source>
        <dbReference type="Google" id="ProtNLM"/>
    </source>
</evidence>
<name>A0A2U1LVG8_ARTAN</name>
<evidence type="ECO:0000256" key="3">
    <source>
        <dbReference type="ARBA" id="ARBA00022989"/>
    </source>
</evidence>
<accession>A0A2U1LVG8</accession>
<evidence type="ECO:0000256" key="1">
    <source>
        <dbReference type="ARBA" id="ARBA00004141"/>
    </source>
</evidence>
<dbReference type="GO" id="GO:0045036">
    <property type="term" value="P:protein targeting to chloroplast"/>
    <property type="evidence" value="ECO:0007669"/>
    <property type="project" value="TreeGrafter"/>
</dbReference>
<dbReference type="Proteomes" id="UP000245207">
    <property type="component" value="Unassembled WGS sequence"/>
</dbReference>
<dbReference type="STRING" id="35608.A0A2U1LVG8"/>
<dbReference type="Pfam" id="PF02466">
    <property type="entry name" value="Tim17"/>
    <property type="match status" value="1"/>
</dbReference>
<keyword evidence="4" id="KW-0472">Membrane</keyword>
<evidence type="ECO:0000313" key="6">
    <source>
        <dbReference type="Proteomes" id="UP000245207"/>
    </source>
</evidence>
<sequence length="91" mass="9709">MKKYQALILGGPLVQARNFAVMTGVHAGLHCVIRRLRGREDVQTSMAAAFGSGVMLSLVTGMRGASVISVGVFFALANGGKFKVEEKFSHQ</sequence>
<evidence type="ECO:0000313" key="5">
    <source>
        <dbReference type="EMBL" id="PWA52991.1"/>
    </source>
</evidence>
<dbReference type="PANTHER" id="PTHR14110">
    <property type="entry name" value="MITOCHONDRIAL IMPORT INNER MEMBRANE TRANSLOCASE SUBUNIT TIM22"/>
    <property type="match status" value="1"/>
</dbReference>
<gene>
    <name evidence="5" type="ORF">CTI12_AA449320</name>
</gene>
<organism evidence="5 6">
    <name type="scientific">Artemisia annua</name>
    <name type="common">Sweet wormwood</name>
    <dbReference type="NCBI Taxonomy" id="35608"/>
    <lineage>
        <taxon>Eukaryota</taxon>
        <taxon>Viridiplantae</taxon>
        <taxon>Streptophyta</taxon>
        <taxon>Embryophyta</taxon>
        <taxon>Tracheophyta</taxon>
        <taxon>Spermatophyta</taxon>
        <taxon>Magnoliopsida</taxon>
        <taxon>eudicotyledons</taxon>
        <taxon>Gunneridae</taxon>
        <taxon>Pentapetalae</taxon>
        <taxon>asterids</taxon>
        <taxon>campanulids</taxon>
        <taxon>Asterales</taxon>
        <taxon>Asteraceae</taxon>
        <taxon>Asteroideae</taxon>
        <taxon>Anthemideae</taxon>
        <taxon>Artemisiinae</taxon>
        <taxon>Artemisia</taxon>
    </lineage>
</organism>
<keyword evidence="2" id="KW-0812">Transmembrane</keyword>
<keyword evidence="3" id="KW-1133">Transmembrane helix</keyword>
<dbReference type="GO" id="GO:0008320">
    <property type="term" value="F:protein transmembrane transporter activity"/>
    <property type="evidence" value="ECO:0007669"/>
    <property type="project" value="TreeGrafter"/>
</dbReference>
<comment type="caution">
    <text evidence="5">The sequence shown here is derived from an EMBL/GenBank/DDBJ whole genome shotgun (WGS) entry which is preliminary data.</text>
</comment>
<dbReference type="GO" id="GO:0009706">
    <property type="term" value="C:chloroplast inner membrane"/>
    <property type="evidence" value="ECO:0007669"/>
    <property type="project" value="TreeGrafter"/>
</dbReference>
<dbReference type="PANTHER" id="PTHR14110:SF6">
    <property type="entry name" value="OS04G0405100 PROTEIN"/>
    <property type="match status" value="1"/>
</dbReference>
<proteinExistence type="predicted"/>
<keyword evidence="6" id="KW-1185">Reference proteome</keyword>
<dbReference type="AlphaFoldDB" id="A0A2U1LVG8"/>
<dbReference type="OrthoDB" id="507126at2759"/>
<dbReference type="GO" id="GO:0045039">
    <property type="term" value="P:protein insertion into mitochondrial inner membrane"/>
    <property type="evidence" value="ECO:0007669"/>
    <property type="project" value="InterPro"/>
</dbReference>
<reference evidence="5 6" key="1">
    <citation type="journal article" date="2018" name="Mol. Plant">
        <title>The genome of Artemisia annua provides insight into the evolution of Asteraceae family and artemisinin biosynthesis.</title>
        <authorList>
            <person name="Shen Q."/>
            <person name="Zhang L."/>
            <person name="Liao Z."/>
            <person name="Wang S."/>
            <person name="Yan T."/>
            <person name="Shi P."/>
            <person name="Liu M."/>
            <person name="Fu X."/>
            <person name="Pan Q."/>
            <person name="Wang Y."/>
            <person name="Lv Z."/>
            <person name="Lu X."/>
            <person name="Zhang F."/>
            <person name="Jiang W."/>
            <person name="Ma Y."/>
            <person name="Chen M."/>
            <person name="Hao X."/>
            <person name="Li L."/>
            <person name="Tang Y."/>
            <person name="Lv G."/>
            <person name="Zhou Y."/>
            <person name="Sun X."/>
            <person name="Brodelius P.E."/>
            <person name="Rose J.K.C."/>
            <person name="Tang K."/>
        </authorList>
    </citation>
    <scope>NUCLEOTIDE SEQUENCE [LARGE SCALE GENOMIC DNA]</scope>
    <source>
        <strain evidence="6">cv. Huhao1</strain>
        <tissue evidence="5">Leaf</tissue>
    </source>
</reference>
<dbReference type="InterPro" id="IPR039175">
    <property type="entry name" value="TIM22"/>
</dbReference>
<dbReference type="GO" id="GO:0042721">
    <property type="term" value="C:TIM22 mitochondrial import inner membrane insertion complex"/>
    <property type="evidence" value="ECO:0007669"/>
    <property type="project" value="InterPro"/>
</dbReference>
<evidence type="ECO:0000256" key="2">
    <source>
        <dbReference type="ARBA" id="ARBA00022692"/>
    </source>
</evidence>
<comment type="subcellular location">
    <subcellularLocation>
        <location evidence="1">Membrane</location>
        <topology evidence="1">Multi-pass membrane protein</topology>
    </subcellularLocation>
</comment>
<protein>
    <recommendedName>
        <fullName evidence="7">Mitochondrial inner membrane translocase subunit Tim17/Tim22/Tim23/peroxisomal protein PMP24</fullName>
    </recommendedName>
</protein>